<proteinExistence type="predicted"/>
<keyword evidence="2" id="KW-0963">Cytoplasm</keyword>
<dbReference type="InterPro" id="IPR011006">
    <property type="entry name" value="CheY-like_superfamily"/>
</dbReference>
<evidence type="ECO:0000256" key="3">
    <source>
        <dbReference type="ARBA" id="ARBA00022553"/>
    </source>
</evidence>
<evidence type="ECO:0000256" key="4">
    <source>
        <dbReference type="ARBA" id="ARBA00023012"/>
    </source>
</evidence>
<dbReference type="InterPro" id="IPR001789">
    <property type="entry name" value="Sig_transdc_resp-reg_receiver"/>
</dbReference>
<organism evidence="11 12">
    <name type="scientific">Bacillus benzoevorans</name>
    <dbReference type="NCBI Taxonomy" id="1456"/>
    <lineage>
        <taxon>Bacteria</taxon>
        <taxon>Bacillati</taxon>
        <taxon>Bacillota</taxon>
        <taxon>Bacilli</taxon>
        <taxon>Bacillales</taxon>
        <taxon>Bacillaceae</taxon>
        <taxon>Bacillus</taxon>
    </lineage>
</organism>
<evidence type="ECO:0000256" key="5">
    <source>
        <dbReference type="ARBA" id="ARBA00023015"/>
    </source>
</evidence>
<evidence type="ECO:0000256" key="6">
    <source>
        <dbReference type="ARBA" id="ARBA00023125"/>
    </source>
</evidence>
<dbReference type="SMART" id="SM00448">
    <property type="entry name" value="REC"/>
    <property type="match status" value="1"/>
</dbReference>
<keyword evidence="12" id="KW-1185">Reference proteome</keyword>
<dbReference type="InterPro" id="IPR036388">
    <property type="entry name" value="WH-like_DNA-bd_sf"/>
</dbReference>
<protein>
    <submittedName>
        <fullName evidence="11">Two-component system response regulator DctR</fullName>
    </submittedName>
</protein>
<dbReference type="GO" id="GO:0003700">
    <property type="term" value="F:DNA-binding transcription factor activity"/>
    <property type="evidence" value="ECO:0007669"/>
    <property type="project" value="InterPro"/>
</dbReference>
<evidence type="ECO:0000256" key="9">
    <source>
        <dbReference type="PROSITE-ProRule" id="PRU00169"/>
    </source>
</evidence>
<dbReference type="Gene3D" id="3.40.50.2300">
    <property type="match status" value="1"/>
</dbReference>
<comment type="caution">
    <text evidence="11">The sequence shown here is derived from an EMBL/GenBank/DDBJ whole genome shotgun (WGS) entry which is preliminary data.</text>
</comment>
<evidence type="ECO:0000259" key="10">
    <source>
        <dbReference type="PROSITE" id="PS50110"/>
    </source>
</evidence>
<evidence type="ECO:0000313" key="12">
    <source>
        <dbReference type="Proteomes" id="UP000531594"/>
    </source>
</evidence>
<keyword evidence="6" id="KW-0238">DNA-binding</keyword>
<evidence type="ECO:0000256" key="7">
    <source>
        <dbReference type="ARBA" id="ARBA00023159"/>
    </source>
</evidence>
<keyword evidence="4" id="KW-0902">Two-component regulatory system</keyword>
<dbReference type="SUPFAM" id="SSF46785">
    <property type="entry name" value="Winged helix' DNA-binding domain"/>
    <property type="match status" value="1"/>
</dbReference>
<keyword evidence="8" id="KW-0804">Transcription</keyword>
<dbReference type="PROSITE" id="PS50110">
    <property type="entry name" value="RESPONSE_REGULATORY"/>
    <property type="match status" value="1"/>
</dbReference>
<feature type="modified residue" description="4-aspartylphosphate" evidence="9">
    <location>
        <position position="54"/>
    </location>
</feature>
<dbReference type="InterPro" id="IPR051271">
    <property type="entry name" value="2C-system_Tx_regulators"/>
</dbReference>
<sequence length="224" mass="25621">MIKVVLIEDDLMVQEVNRQFVDNVPGFHVIGLAGTGTEGLNLIRELKPDLALIDVYMPDQDGLETLYKIRREAHKVDIIAITAASDIETIRGFIQQGAFDYIVKPFKFDRIKKSLEKYRLFRSQLQEKATMSQQELDEIFFQKDETEEITLPKGLNQHTLEKVTAFLAKCTEPLSADSVAEGIGLARVTVRRYLDYLEKCGLVEMDIHYGGIGRPINQYLLRKR</sequence>
<dbReference type="InterPro" id="IPR005471">
    <property type="entry name" value="Tscrpt_reg_IclR_N"/>
</dbReference>
<evidence type="ECO:0000256" key="1">
    <source>
        <dbReference type="ARBA" id="ARBA00004496"/>
    </source>
</evidence>
<dbReference type="Pfam" id="PF09339">
    <property type="entry name" value="HTH_IclR"/>
    <property type="match status" value="1"/>
</dbReference>
<dbReference type="InterPro" id="IPR024187">
    <property type="entry name" value="Sig_transdc_resp-reg_cit/mal"/>
</dbReference>
<dbReference type="Pfam" id="PF00072">
    <property type="entry name" value="Response_reg"/>
    <property type="match status" value="1"/>
</dbReference>
<evidence type="ECO:0000256" key="8">
    <source>
        <dbReference type="ARBA" id="ARBA00023163"/>
    </source>
</evidence>
<feature type="domain" description="Response regulatory" evidence="10">
    <location>
        <begin position="3"/>
        <end position="119"/>
    </location>
</feature>
<evidence type="ECO:0000256" key="2">
    <source>
        <dbReference type="ARBA" id="ARBA00022490"/>
    </source>
</evidence>
<dbReference type="PANTHER" id="PTHR45526:SF1">
    <property type="entry name" value="TRANSCRIPTIONAL REGULATORY PROTEIN DCUR-RELATED"/>
    <property type="match status" value="1"/>
</dbReference>
<comment type="subcellular location">
    <subcellularLocation>
        <location evidence="1">Cytoplasm</location>
    </subcellularLocation>
</comment>
<reference evidence="11 12" key="1">
    <citation type="submission" date="2020-08" db="EMBL/GenBank/DDBJ databases">
        <title>Genomic Encyclopedia of Type Strains, Phase IV (KMG-IV): sequencing the most valuable type-strain genomes for metagenomic binning, comparative biology and taxonomic classification.</title>
        <authorList>
            <person name="Goeker M."/>
        </authorList>
    </citation>
    <scope>NUCLEOTIDE SEQUENCE [LARGE SCALE GENOMIC DNA]</scope>
    <source>
        <strain evidence="11 12">DSM 5391</strain>
    </source>
</reference>
<keyword evidence="3 9" id="KW-0597">Phosphoprotein</keyword>
<gene>
    <name evidence="11" type="ORF">HNR53_003998</name>
</gene>
<dbReference type="EMBL" id="JACHGK010000020">
    <property type="protein sequence ID" value="MBB6447318.1"/>
    <property type="molecule type" value="Genomic_DNA"/>
</dbReference>
<dbReference type="RefSeq" id="WP_343065362.1">
    <property type="nucleotide sequence ID" value="NZ_JACHGK010000020.1"/>
</dbReference>
<dbReference type="Proteomes" id="UP000531594">
    <property type="component" value="Unassembled WGS sequence"/>
</dbReference>
<dbReference type="CDD" id="cd19925">
    <property type="entry name" value="REC_citrate_TCS"/>
    <property type="match status" value="1"/>
</dbReference>
<dbReference type="AlphaFoldDB" id="A0A7X0HV02"/>
<name>A0A7X0HV02_9BACI</name>
<dbReference type="GO" id="GO:0000156">
    <property type="term" value="F:phosphorelay response regulator activity"/>
    <property type="evidence" value="ECO:0007669"/>
    <property type="project" value="TreeGrafter"/>
</dbReference>
<dbReference type="SUPFAM" id="SSF52172">
    <property type="entry name" value="CheY-like"/>
    <property type="match status" value="1"/>
</dbReference>
<dbReference type="Gene3D" id="1.10.10.10">
    <property type="entry name" value="Winged helix-like DNA-binding domain superfamily/Winged helix DNA-binding domain"/>
    <property type="match status" value="1"/>
</dbReference>
<keyword evidence="5" id="KW-0805">Transcription regulation</keyword>
<dbReference type="PANTHER" id="PTHR45526">
    <property type="entry name" value="TRANSCRIPTIONAL REGULATORY PROTEIN DPIA"/>
    <property type="match status" value="1"/>
</dbReference>
<keyword evidence="7" id="KW-0010">Activator</keyword>
<dbReference type="GO" id="GO:0005737">
    <property type="term" value="C:cytoplasm"/>
    <property type="evidence" value="ECO:0007669"/>
    <property type="project" value="UniProtKB-SubCell"/>
</dbReference>
<dbReference type="GO" id="GO:0003677">
    <property type="term" value="F:DNA binding"/>
    <property type="evidence" value="ECO:0007669"/>
    <property type="project" value="UniProtKB-KW"/>
</dbReference>
<dbReference type="PIRSF" id="PIRSF006171">
    <property type="entry name" value="RR_citrat_malat"/>
    <property type="match status" value="1"/>
</dbReference>
<evidence type="ECO:0000313" key="11">
    <source>
        <dbReference type="EMBL" id="MBB6447318.1"/>
    </source>
</evidence>
<accession>A0A7X0HV02</accession>
<dbReference type="InterPro" id="IPR036390">
    <property type="entry name" value="WH_DNA-bd_sf"/>
</dbReference>